<dbReference type="InterPro" id="IPR011992">
    <property type="entry name" value="EF-hand-dom_pair"/>
</dbReference>
<evidence type="ECO:0000256" key="4">
    <source>
        <dbReference type="ARBA" id="ARBA00022989"/>
    </source>
</evidence>
<protein>
    <recommendedName>
        <fullName evidence="8">EF-hand domain-containing protein</fullName>
    </recommendedName>
</protein>
<dbReference type="Gene3D" id="1.20.120.350">
    <property type="entry name" value="Voltage-gated potassium channels. Chain C"/>
    <property type="match status" value="1"/>
</dbReference>
<dbReference type="InterPro" id="IPR005821">
    <property type="entry name" value="Ion_trans_dom"/>
</dbReference>
<evidence type="ECO:0000256" key="5">
    <source>
        <dbReference type="ARBA" id="ARBA00023136"/>
    </source>
</evidence>
<feature type="domain" description="EF-hand" evidence="8">
    <location>
        <begin position="423"/>
        <end position="458"/>
    </location>
</feature>
<dbReference type="Pfam" id="PF00520">
    <property type="entry name" value="Ion_trans"/>
    <property type="match status" value="1"/>
</dbReference>
<feature type="transmembrane region" description="Helical" evidence="7">
    <location>
        <begin position="330"/>
        <end position="355"/>
    </location>
</feature>
<dbReference type="EMBL" id="CAXAMN010015557">
    <property type="protein sequence ID" value="CAK9046060.1"/>
    <property type="molecule type" value="Genomic_DNA"/>
</dbReference>
<comment type="caution">
    <text evidence="9">The sequence shown here is derived from an EMBL/GenBank/DDBJ whole genome shotgun (WGS) entry which is preliminary data.</text>
</comment>
<name>A0ABP0M3L0_9DINO</name>
<evidence type="ECO:0000256" key="2">
    <source>
        <dbReference type="ARBA" id="ARBA00022692"/>
    </source>
</evidence>
<feature type="transmembrane region" description="Helical" evidence="7">
    <location>
        <begin position="157"/>
        <end position="180"/>
    </location>
</feature>
<evidence type="ECO:0000259" key="8">
    <source>
        <dbReference type="PROSITE" id="PS50222"/>
    </source>
</evidence>
<dbReference type="InterPro" id="IPR027359">
    <property type="entry name" value="Volt_channel_dom_sf"/>
</dbReference>
<evidence type="ECO:0000313" key="10">
    <source>
        <dbReference type="Proteomes" id="UP001642484"/>
    </source>
</evidence>
<organism evidence="9 10">
    <name type="scientific">Durusdinium trenchii</name>
    <dbReference type="NCBI Taxonomy" id="1381693"/>
    <lineage>
        <taxon>Eukaryota</taxon>
        <taxon>Sar</taxon>
        <taxon>Alveolata</taxon>
        <taxon>Dinophyceae</taxon>
        <taxon>Suessiales</taxon>
        <taxon>Symbiodiniaceae</taxon>
        <taxon>Durusdinium</taxon>
    </lineage>
</organism>
<keyword evidence="3" id="KW-0106">Calcium</keyword>
<keyword evidence="4 7" id="KW-1133">Transmembrane helix</keyword>
<sequence length="685" mass="78188">MVNSLRSTTPLSHASLNATQAKGRQSILDKEHLRRALSVIEKDSFRYQNAEKQKPWMDAESWSILRVQMAKVVRSQTFETVMGLVIIVNLMLMVVETDADASCYPLFSENTKECPSRSSLIPWLQNANLALLMVYTIECACRAFVERSLYARNVWNLVDFCTMLAGWTGLILAPFVNLSVLRIVRVARLVRLGRLVISVPELYWLLSGLSSSFKAILFGSLMLMCVIVVWSIVVVEFLHPVNVQKHTWQICRFSFSPPGSVLFLRVFFGCKALFQETHVNLRIQYDNSLCERCQRGFQNVYAASLTIFSQIVAGDQWGAISLPMAEHSPWTAPVIFVMMTTISLGVMNLILAVIVEKAAEAREKDSARKKEKKDQEREAHLVELAMLFDSMDENCNGKLSLEEMLNGFDCNPKFRQLMDFMDIAREEVEVVFNVLDGNASEEVDYLEFCKHLSTFRKRDPVMMQSMMKYSVMELRHLLKQDIMQVLQLQTQMLTDQLTLFRKIPECAEDAKELESKWASALTPGNKTEMVGPEDSERSREVRDSVMSFRQIDLDEVNDRLAATCMSFHTMQTELECLLERATLIPQGALAQASESVQHVKSVKSQGDRIDRPKFTTNRSLSSLQTHSSKKTGSDMDGELEDRFKDLLSDFREHMEKEAQLQGKCRETLESISSLMYHWSIVQNDL</sequence>
<feature type="transmembrane region" description="Helical" evidence="7">
    <location>
        <begin position="215"/>
        <end position="238"/>
    </location>
</feature>
<evidence type="ECO:0000256" key="3">
    <source>
        <dbReference type="ARBA" id="ARBA00022837"/>
    </source>
</evidence>
<keyword evidence="2 7" id="KW-0812">Transmembrane</keyword>
<dbReference type="SMART" id="SM00054">
    <property type="entry name" value="EFh"/>
    <property type="match status" value="2"/>
</dbReference>
<keyword evidence="5 7" id="KW-0472">Membrane</keyword>
<feature type="compositionally biased region" description="Polar residues" evidence="6">
    <location>
        <begin position="614"/>
        <end position="626"/>
    </location>
</feature>
<dbReference type="PANTHER" id="PTHR46726">
    <property type="entry name" value="TWO PORE CHANNEL 3"/>
    <property type="match status" value="1"/>
</dbReference>
<feature type="region of interest" description="Disordered" evidence="6">
    <location>
        <begin position="600"/>
        <end position="638"/>
    </location>
</feature>
<reference evidence="9 10" key="1">
    <citation type="submission" date="2024-02" db="EMBL/GenBank/DDBJ databases">
        <authorList>
            <person name="Chen Y."/>
            <person name="Shah S."/>
            <person name="Dougan E. K."/>
            <person name="Thang M."/>
            <person name="Chan C."/>
        </authorList>
    </citation>
    <scope>NUCLEOTIDE SEQUENCE [LARGE SCALE GENOMIC DNA]</scope>
</reference>
<dbReference type="Gene3D" id="1.10.287.70">
    <property type="match status" value="1"/>
</dbReference>
<feature type="domain" description="EF-hand" evidence="8">
    <location>
        <begin position="379"/>
        <end position="414"/>
    </location>
</feature>
<dbReference type="PANTHER" id="PTHR46726:SF1">
    <property type="entry name" value="TWO-PORE CALCIUM CHANNEL 3"/>
    <property type="match status" value="1"/>
</dbReference>
<comment type="subcellular location">
    <subcellularLocation>
        <location evidence="1">Membrane</location>
        <topology evidence="1">Multi-pass membrane protein</topology>
    </subcellularLocation>
</comment>
<dbReference type="PROSITE" id="PS50222">
    <property type="entry name" value="EF_HAND_2"/>
    <property type="match status" value="2"/>
</dbReference>
<feature type="region of interest" description="Disordered" evidence="6">
    <location>
        <begin position="523"/>
        <end position="542"/>
    </location>
</feature>
<dbReference type="SUPFAM" id="SSF81324">
    <property type="entry name" value="Voltage-gated potassium channels"/>
    <property type="match status" value="1"/>
</dbReference>
<dbReference type="InterPro" id="IPR002048">
    <property type="entry name" value="EF_hand_dom"/>
</dbReference>
<proteinExistence type="predicted"/>
<evidence type="ECO:0000256" key="7">
    <source>
        <dbReference type="SAM" id="Phobius"/>
    </source>
</evidence>
<dbReference type="Proteomes" id="UP001642484">
    <property type="component" value="Unassembled WGS sequence"/>
</dbReference>
<dbReference type="PROSITE" id="PS00018">
    <property type="entry name" value="EF_HAND_1"/>
    <property type="match status" value="1"/>
</dbReference>
<accession>A0ABP0M3L0</accession>
<keyword evidence="10" id="KW-1185">Reference proteome</keyword>
<dbReference type="Gene3D" id="1.10.238.10">
    <property type="entry name" value="EF-hand"/>
    <property type="match status" value="1"/>
</dbReference>
<dbReference type="SUPFAM" id="SSF47473">
    <property type="entry name" value="EF-hand"/>
    <property type="match status" value="1"/>
</dbReference>
<dbReference type="InterPro" id="IPR018247">
    <property type="entry name" value="EF_Hand_1_Ca_BS"/>
</dbReference>
<gene>
    <name evidence="9" type="ORF">CCMP2556_LOCUS23973</name>
</gene>
<evidence type="ECO:0000313" key="9">
    <source>
        <dbReference type="EMBL" id="CAK9046060.1"/>
    </source>
</evidence>
<evidence type="ECO:0000256" key="6">
    <source>
        <dbReference type="SAM" id="MobiDB-lite"/>
    </source>
</evidence>
<dbReference type="Pfam" id="PF13499">
    <property type="entry name" value="EF-hand_7"/>
    <property type="match status" value="1"/>
</dbReference>
<evidence type="ECO:0000256" key="1">
    <source>
        <dbReference type="ARBA" id="ARBA00004141"/>
    </source>
</evidence>